<evidence type="ECO:0000256" key="1">
    <source>
        <dbReference type="SAM" id="MobiDB-lite"/>
    </source>
</evidence>
<name>A0A699RKM5_TANCI</name>
<feature type="non-terminal residue" evidence="2">
    <location>
        <position position="178"/>
    </location>
</feature>
<feature type="compositionally biased region" description="Basic and acidic residues" evidence="1">
    <location>
        <begin position="42"/>
        <end position="52"/>
    </location>
</feature>
<dbReference type="EMBL" id="BKCJ011095077">
    <property type="protein sequence ID" value="GFC84532.1"/>
    <property type="molecule type" value="Genomic_DNA"/>
</dbReference>
<accession>A0A699RKM5</accession>
<feature type="non-terminal residue" evidence="2">
    <location>
        <position position="1"/>
    </location>
</feature>
<organism evidence="2">
    <name type="scientific">Tanacetum cinerariifolium</name>
    <name type="common">Dalmatian daisy</name>
    <name type="synonym">Chrysanthemum cinerariifolium</name>
    <dbReference type="NCBI Taxonomy" id="118510"/>
    <lineage>
        <taxon>Eukaryota</taxon>
        <taxon>Viridiplantae</taxon>
        <taxon>Streptophyta</taxon>
        <taxon>Embryophyta</taxon>
        <taxon>Tracheophyta</taxon>
        <taxon>Spermatophyta</taxon>
        <taxon>Magnoliopsida</taxon>
        <taxon>eudicotyledons</taxon>
        <taxon>Gunneridae</taxon>
        <taxon>Pentapetalae</taxon>
        <taxon>asterids</taxon>
        <taxon>campanulids</taxon>
        <taxon>Asterales</taxon>
        <taxon>Asteraceae</taxon>
        <taxon>Asteroideae</taxon>
        <taxon>Anthemideae</taxon>
        <taxon>Anthemidinae</taxon>
        <taxon>Tanacetum</taxon>
    </lineage>
</organism>
<comment type="caution">
    <text evidence="2">The sequence shown here is derived from an EMBL/GenBank/DDBJ whole genome shotgun (WGS) entry which is preliminary data.</text>
</comment>
<feature type="region of interest" description="Disordered" evidence="1">
    <location>
        <begin position="1"/>
        <end position="67"/>
    </location>
</feature>
<proteinExistence type="predicted"/>
<dbReference type="AlphaFoldDB" id="A0A699RKM5"/>
<evidence type="ECO:0000313" key="2">
    <source>
        <dbReference type="EMBL" id="GFC84532.1"/>
    </source>
</evidence>
<protein>
    <submittedName>
        <fullName evidence="2">Uncharacterized protein</fullName>
    </submittedName>
</protein>
<sequence>VSESEGKSDEEETRQEEEESFDPIPRTLKGSEDESNDEEDQELRLSEEAKIQEEEEADELYRDAPIPPTTIPSIIFENLPMFNSAFRFDERLRSLETIFSEYRQTNPFVDAVSAIPEKDEFLHNIDENMKKIIKGQVKNQVKEQVSRTLPRIEESVNATLEAEVLTRSSHSSRTSYAI</sequence>
<gene>
    <name evidence="2" type="ORF">Tci_856502</name>
</gene>
<reference evidence="2" key="1">
    <citation type="journal article" date="2019" name="Sci. Rep.">
        <title>Draft genome of Tanacetum cinerariifolium, the natural source of mosquito coil.</title>
        <authorList>
            <person name="Yamashiro T."/>
            <person name="Shiraishi A."/>
            <person name="Satake H."/>
            <person name="Nakayama K."/>
        </authorList>
    </citation>
    <scope>NUCLEOTIDE SEQUENCE</scope>
</reference>
<feature type="compositionally biased region" description="Acidic residues" evidence="1">
    <location>
        <begin position="8"/>
        <end position="21"/>
    </location>
</feature>